<dbReference type="Gene3D" id="3.40.50.1820">
    <property type="entry name" value="alpha/beta hydrolase"/>
    <property type="match status" value="1"/>
</dbReference>
<dbReference type="Proteomes" id="UP000772618">
    <property type="component" value="Unassembled WGS sequence"/>
</dbReference>
<sequence length="290" mass="33122">MKLKKNKTPWPLRFVRWTFPKLEVVAPFLAHRYFIKIFFSPVRYPVPEKEKEIQKQSTRFTISVNNKKIECYCWGSGPLIYVVHGWAGRASQFIKIIQALVDEGYKVVGFDGPAHGNSEGKSTDIIEFESVLKILHDQVGAPEAIIAHSFGGGVVFYAAMNGLKVKCFINIASPSIGDRILEIYSRIIGGSAKTVAFFKNYIKQKTGKTFDEFTSGYFIKHIKQDFSLLLVYDEDDQEVDIENAYYLMKHYPSAVLYKTKGLGHVRILKDESVINRCVTFIRESRLNSRN</sequence>
<keyword evidence="3" id="KW-1185">Reference proteome</keyword>
<dbReference type="EMBL" id="JAHESD010000003">
    <property type="protein sequence ID" value="MBT1702143.1"/>
    <property type="molecule type" value="Genomic_DNA"/>
</dbReference>
<accession>A0ABS5VMA2</accession>
<evidence type="ECO:0000313" key="2">
    <source>
        <dbReference type="EMBL" id="MBT1702143.1"/>
    </source>
</evidence>
<dbReference type="RefSeq" id="WP_254151863.1">
    <property type="nucleotide sequence ID" value="NZ_JAHESD010000003.1"/>
</dbReference>
<dbReference type="SUPFAM" id="SSF53474">
    <property type="entry name" value="alpha/beta-Hydrolases"/>
    <property type="match status" value="1"/>
</dbReference>
<keyword evidence="2" id="KW-0378">Hydrolase</keyword>
<organism evidence="2 3">
    <name type="scientific">Chryseosolibacter indicus</name>
    <dbReference type="NCBI Taxonomy" id="2782351"/>
    <lineage>
        <taxon>Bacteria</taxon>
        <taxon>Pseudomonadati</taxon>
        <taxon>Bacteroidota</taxon>
        <taxon>Cytophagia</taxon>
        <taxon>Cytophagales</taxon>
        <taxon>Chryseotaleaceae</taxon>
        <taxon>Chryseosolibacter</taxon>
    </lineage>
</organism>
<protein>
    <submittedName>
        <fullName evidence="2">Alpha/beta hydrolase</fullName>
    </submittedName>
</protein>
<name>A0ABS5VMA2_9BACT</name>
<dbReference type="Pfam" id="PF00561">
    <property type="entry name" value="Abhydrolase_1"/>
    <property type="match status" value="1"/>
</dbReference>
<evidence type="ECO:0000259" key="1">
    <source>
        <dbReference type="Pfam" id="PF00561"/>
    </source>
</evidence>
<reference evidence="2 3" key="1">
    <citation type="submission" date="2021-05" db="EMBL/GenBank/DDBJ databases">
        <title>A Polyphasic approach of four new species of the genus Ohtaekwangia: Ohtaekwangia histidinii sp. nov., Ohtaekwangia cretensis sp. nov., Ohtaekwangia indiensis sp. nov., Ohtaekwangia reichenbachii sp. nov. from diverse environment.</title>
        <authorList>
            <person name="Octaviana S."/>
        </authorList>
    </citation>
    <scope>NUCLEOTIDE SEQUENCE [LARGE SCALE GENOMIC DNA]</scope>
    <source>
        <strain evidence="2 3">PWU20</strain>
    </source>
</reference>
<dbReference type="InterPro" id="IPR000073">
    <property type="entry name" value="AB_hydrolase_1"/>
</dbReference>
<comment type="caution">
    <text evidence="2">The sequence shown here is derived from an EMBL/GenBank/DDBJ whole genome shotgun (WGS) entry which is preliminary data.</text>
</comment>
<gene>
    <name evidence="2" type="ORF">KK060_02575</name>
</gene>
<dbReference type="InterPro" id="IPR029058">
    <property type="entry name" value="AB_hydrolase_fold"/>
</dbReference>
<proteinExistence type="predicted"/>
<feature type="domain" description="AB hydrolase-1" evidence="1">
    <location>
        <begin position="78"/>
        <end position="173"/>
    </location>
</feature>
<dbReference type="GO" id="GO:0016787">
    <property type="term" value="F:hydrolase activity"/>
    <property type="evidence" value="ECO:0007669"/>
    <property type="project" value="UniProtKB-KW"/>
</dbReference>
<evidence type="ECO:0000313" key="3">
    <source>
        <dbReference type="Proteomes" id="UP000772618"/>
    </source>
</evidence>